<dbReference type="SUPFAM" id="SSF74650">
    <property type="entry name" value="Galactose mutarotase-like"/>
    <property type="match status" value="1"/>
</dbReference>
<dbReference type="PANTHER" id="PTHR10091:SF0">
    <property type="entry name" value="GALACTOSE MUTAROTASE"/>
    <property type="match status" value="1"/>
</dbReference>
<evidence type="ECO:0000256" key="5">
    <source>
        <dbReference type="PIRNR" id="PIRNR005096"/>
    </source>
</evidence>
<organism evidence="9 10">
    <name type="scientific">Virgibacillus phasianinus</name>
    <dbReference type="NCBI Taxonomy" id="2017483"/>
    <lineage>
        <taxon>Bacteria</taxon>
        <taxon>Bacillati</taxon>
        <taxon>Bacillota</taxon>
        <taxon>Bacilli</taxon>
        <taxon>Bacillales</taxon>
        <taxon>Bacillaceae</taxon>
        <taxon>Virgibacillus</taxon>
    </lineage>
</organism>
<dbReference type="GO" id="GO:0006006">
    <property type="term" value="P:glucose metabolic process"/>
    <property type="evidence" value="ECO:0007669"/>
    <property type="project" value="TreeGrafter"/>
</dbReference>
<feature type="binding site" evidence="8">
    <location>
        <begin position="175"/>
        <end position="177"/>
    </location>
    <ligand>
        <name>beta-D-galactose</name>
        <dbReference type="ChEBI" id="CHEBI:27667"/>
    </ligand>
</feature>
<evidence type="ECO:0000313" key="10">
    <source>
        <dbReference type="Proteomes" id="UP000198312"/>
    </source>
</evidence>
<dbReference type="GO" id="GO:0030246">
    <property type="term" value="F:carbohydrate binding"/>
    <property type="evidence" value="ECO:0007669"/>
    <property type="project" value="InterPro"/>
</dbReference>
<keyword evidence="3 5" id="KW-0413">Isomerase</keyword>
<comment type="similarity">
    <text evidence="2 5">Belongs to the aldose epimerase family.</text>
</comment>
<dbReference type="Gene3D" id="2.70.98.10">
    <property type="match status" value="1"/>
</dbReference>
<evidence type="ECO:0000256" key="6">
    <source>
        <dbReference type="PIRSR" id="PIRSR005096-1"/>
    </source>
</evidence>
<keyword evidence="10" id="KW-1185">Reference proteome</keyword>
<evidence type="ECO:0000256" key="3">
    <source>
        <dbReference type="ARBA" id="ARBA00023235"/>
    </source>
</evidence>
<dbReference type="InterPro" id="IPR008183">
    <property type="entry name" value="Aldose_1/G6P_1-epimerase"/>
</dbReference>
<evidence type="ECO:0000256" key="2">
    <source>
        <dbReference type="ARBA" id="ARBA00006206"/>
    </source>
</evidence>
<proteinExistence type="inferred from homology"/>
<protein>
    <recommendedName>
        <fullName evidence="5">Aldose 1-epimerase</fullName>
        <ecNumber evidence="5">5.1.3.3</ecNumber>
    </recommendedName>
</protein>
<evidence type="ECO:0000256" key="4">
    <source>
        <dbReference type="ARBA" id="ARBA00023277"/>
    </source>
</evidence>
<dbReference type="PANTHER" id="PTHR10091">
    <property type="entry name" value="ALDOSE-1-EPIMERASE"/>
    <property type="match status" value="1"/>
</dbReference>
<keyword evidence="4 5" id="KW-0119">Carbohydrate metabolism</keyword>
<name>A0A220U1R9_9BACI</name>
<evidence type="ECO:0000256" key="8">
    <source>
        <dbReference type="PIRSR" id="PIRSR005096-3"/>
    </source>
</evidence>
<evidence type="ECO:0000256" key="1">
    <source>
        <dbReference type="ARBA" id="ARBA00005028"/>
    </source>
</evidence>
<dbReference type="InterPro" id="IPR047215">
    <property type="entry name" value="Galactose_mutarotase-like"/>
</dbReference>
<comment type="pathway">
    <text evidence="1 5">Carbohydrate metabolism; hexose metabolism.</text>
</comment>
<accession>A0A220U1R9</accession>
<dbReference type="EMBL" id="CP022315">
    <property type="protein sequence ID" value="ASK62184.1"/>
    <property type="molecule type" value="Genomic_DNA"/>
</dbReference>
<comment type="catalytic activity">
    <reaction evidence="5">
        <text>alpha-D-glucose = beta-D-glucose</text>
        <dbReference type="Rhea" id="RHEA:10264"/>
        <dbReference type="ChEBI" id="CHEBI:15903"/>
        <dbReference type="ChEBI" id="CHEBI:17925"/>
        <dbReference type="EC" id="5.1.3.3"/>
    </reaction>
</comment>
<dbReference type="RefSeq" id="WP_089061444.1">
    <property type="nucleotide sequence ID" value="NZ_CP022315.1"/>
</dbReference>
<sequence length="342" mass="37780">MNMEIKDVLDKWKEFTLTNEQGMSVSILNFGGIMTKLMVPDREGNLENVVLGYKNYADYESNPNFFGAVIGRVAGRIQDSSFELADRNYNVEANEGDNHLHGGSNGFHHVVWDAAPFQNTDSIGLKLTHRSADGAGGYPGNVDITVTYTLNNDNELLLDYAATTDQNTPLTLTNHSYFNLSGDLKSTVQNHHVTMNSAAFVELDKALIPTGNVTDVSGTTFDFRAGRALSEGFTDKSEQHKIAGNGYDHYFLFEKEGNVVVEDKGSGRVMIIETDQPGLVMYTSNGLDEGLELNEGSSRKYLGVCFETQAPPASLHHDGFPDLIVHPEEPYHKRTKFSLRAE</sequence>
<dbReference type="Proteomes" id="UP000198312">
    <property type="component" value="Chromosome"/>
</dbReference>
<dbReference type="InterPro" id="IPR014718">
    <property type="entry name" value="GH-type_carb-bd"/>
</dbReference>
<feature type="active site" description="Proton acceptor" evidence="6">
    <location>
        <position position="307"/>
    </location>
</feature>
<dbReference type="CDD" id="cd09019">
    <property type="entry name" value="galactose_mutarotase_like"/>
    <property type="match status" value="1"/>
</dbReference>
<evidence type="ECO:0000313" key="9">
    <source>
        <dbReference type="EMBL" id="ASK62184.1"/>
    </source>
</evidence>
<dbReference type="EC" id="5.1.3.3" evidence="5"/>
<dbReference type="UniPathway" id="UPA00242"/>
<dbReference type="OrthoDB" id="9779408at2"/>
<dbReference type="GO" id="GO:0004034">
    <property type="term" value="F:aldose 1-epimerase activity"/>
    <property type="evidence" value="ECO:0007669"/>
    <property type="project" value="UniProtKB-EC"/>
</dbReference>
<dbReference type="GO" id="GO:0033499">
    <property type="term" value="P:galactose catabolic process via UDP-galactose, Leloir pathway"/>
    <property type="evidence" value="ECO:0007669"/>
    <property type="project" value="TreeGrafter"/>
</dbReference>
<dbReference type="KEGG" id="vil:CFK37_08415"/>
<gene>
    <name evidence="9" type="ORF">CFK37_08415</name>
</gene>
<dbReference type="InterPro" id="IPR015443">
    <property type="entry name" value="Aldose_1-epimerase"/>
</dbReference>
<dbReference type="GO" id="GO:0005737">
    <property type="term" value="C:cytoplasm"/>
    <property type="evidence" value="ECO:0007669"/>
    <property type="project" value="TreeGrafter"/>
</dbReference>
<evidence type="ECO:0000256" key="7">
    <source>
        <dbReference type="PIRSR" id="PIRSR005096-2"/>
    </source>
</evidence>
<feature type="active site" description="Proton donor" evidence="6">
    <location>
        <position position="175"/>
    </location>
</feature>
<reference evidence="9 10" key="1">
    <citation type="submission" date="2017-07" db="EMBL/GenBank/DDBJ databases">
        <title>Virgibacillus sp. LM2416.</title>
        <authorList>
            <person name="Tak E.J."/>
            <person name="Bae J.-W."/>
        </authorList>
    </citation>
    <scope>NUCLEOTIDE SEQUENCE [LARGE SCALE GENOMIC DNA]</scope>
    <source>
        <strain evidence="9 10">LM2416</strain>
    </source>
</reference>
<feature type="binding site" evidence="7">
    <location>
        <position position="248"/>
    </location>
    <ligand>
        <name>beta-D-galactose</name>
        <dbReference type="ChEBI" id="CHEBI:27667"/>
    </ligand>
</feature>
<dbReference type="Pfam" id="PF01263">
    <property type="entry name" value="Aldose_epim"/>
    <property type="match status" value="1"/>
</dbReference>
<dbReference type="PIRSF" id="PIRSF005096">
    <property type="entry name" value="GALM"/>
    <property type="match status" value="1"/>
</dbReference>
<dbReference type="NCBIfam" id="NF008277">
    <property type="entry name" value="PRK11055.1"/>
    <property type="match status" value="1"/>
</dbReference>
<dbReference type="InterPro" id="IPR011013">
    <property type="entry name" value="Gal_mutarotase_sf_dom"/>
</dbReference>
<dbReference type="AlphaFoldDB" id="A0A220U1R9"/>